<dbReference type="FunFam" id="1.20.1160.11:FF:000003">
    <property type="entry name" value="Paired amphipathic helix SIN3-like protein"/>
    <property type="match status" value="1"/>
</dbReference>
<feature type="domain" description="Histone deacetylase interacting" evidence="9">
    <location>
        <begin position="720"/>
        <end position="821"/>
    </location>
</feature>
<dbReference type="InterPro" id="IPR013194">
    <property type="entry name" value="HDAC_interact_dom"/>
</dbReference>
<dbReference type="Pfam" id="PF16879">
    <property type="entry name" value="Sin3a_C"/>
    <property type="match status" value="1"/>
</dbReference>
<dbReference type="SMART" id="SM00761">
    <property type="entry name" value="HDAC_interact"/>
    <property type="match status" value="1"/>
</dbReference>
<sequence length="1597" mass="176045">MSGQESWPPQHPSSEQQPQAQQSPTASSSAQAAAQQPARSRPASYQPSTQQTVPVLPPPSTISPTGQSGYYQQLPVSLPTIPNAPHKAYPLTQMPPAQAIHSTHSGATVSEAPPQQGAIPAPTASHAPMAQSVMPPGPVQPAAPVQPALGQQNSPLLAQPAVVPPSSASVGSAHHQLAALAGPQQGVVPKQGPAQPGQPQQPAQNGPVGPILNDALSYLDQVKFQFSERPDVYNKFLDIMKDFKSQSIDTPGVIRRVSTLFQGHPNLVQGFNTFLPPGYVIQCSNDPTDTSIRVTTPQGTTTNANGAPLRQANPPRDVQVLHNMPRTSFYDLPQGQKAWPGAAEPMYGTYAAAPGAEPQRGGLLHEARLREQEMARAHQEQQRAHQHAVTAAVHSGAVQHPASFSSGVNQLQSAAAVTNGTARVNGTSGPTGTGVNGPDRQPTKGPVEFNHAISYVNKIKNRFATQPEIYKNFLEILQTYQREAKPIQDVYAQVTELFKSAPDLLEEFKQFLPESAAQARAAAAAKAAAEEAAANAASAAGTAALSGPARQPILGSFAPPPIASSKENKKKRGQANGEPAGRDVQAVGQARPAAAAKRTKHHHAGKTTQESTAVSPTLAPYTPEPISQPSNKTAAPEELAFFDKVKKYIGNKQTYNEFLKLLNLFTQELIEKETLVYKVENFIGGNKELMDWFRRFIGVEGKDEVVDNIPAGLNKVRLSVCRSYGPSYRLLPKIESQKPCSGRDEMCRQVLNDEWASHPTWASEDSGFVAHRKNQYEDVLHRIEEERHDYDFNIEANLRTIQLLEPIAQKIANMTPEEKANYKLGAGLDGQSKTIYKRVIKKIYDKDRGNEVIEQLHANPCVVVPIVLKRLKQKDEEWKLAQREWNKVWREQTSKAFWKSLDHHGISVKNTDRKTYAMKTLISEITTKHQEQAGRRLNPAAPIPDYQFLYPVHDVDVLLDATRILCIALGHSSANSGPDKDKMDGFLRSFIPLFFGFSPRDLDEKLRTAPGRGNNDDDTDDAATDISSHAHTIRHHFSAKENLLKDVLKRKTSTRGGSRRVSRTTSRETSPGASVTHDEDVHMEGSETDPNSGIKTWVRAPGAHLQGMKPGDQSRPGNANLPVKRTTFTLFCNNQIYAFIRTFYLLYTRLLDIKNCEAQAARDIYNRKHATVAKELGIVISSPEDFFRDTGPDANYYKQVVEMCESFILGELDSPTFEDGLRQVYIQKGWQLYTIDKLSAAVLKYAHTIVNSEKMGEAILLFQRDRHRKEYVPETSEYMYVIDYRAKVDRLFEGEEHMFKVEWSDESKDLTIQLLTKHDSSISSTLTNSEKWNHYIQSYVMTQPTEGVRLDTLKCPFLKRNIPKYTPTPITSHRETPMGTPPPPGSPLSITGSNAGMFGISPLTSMDGAGAVAISNLEVKICVFTYKIFYGKDSYDFFSRPFKSLTQVPKEVSESRKKRWHEKVLGGQPWVKSVGEDGLKERTEKWRKWAREGGELDLEEKPEEEGPQQEQQAEQQVQPQPQAEAQPEQQAVQAVQPVAPVQAVQTVELAQPVQSVPVAPQPLPEAAPETEAPQPTVAAATAVASQPEPEQDVEMTG</sequence>
<evidence type="ECO:0000256" key="5">
    <source>
        <dbReference type="ARBA" id="ARBA00023163"/>
    </source>
</evidence>
<dbReference type="OrthoDB" id="10265969at2759"/>
<dbReference type="PANTHER" id="PTHR12346:SF0">
    <property type="entry name" value="SIN3A, ISOFORM G"/>
    <property type="match status" value="1"/>
</dbReference>
<feature type="compositionally biased region" description="Basic residues" evidence="8">
    <location>
        <begin position="1050"/>
        <end position="1062"/>
    </location>
</feature>
<dbReference type="GO" id="GO:0010628">
    <property type="term" value="P:positive regulation of gene expression"/>
    <property type="evidence" value="ECO:0007669"/>
    <property type="project" value="UniProtKB-ARBA"/>
</dbReference>
<name>A0A3N4IQE6_ASCIM</name>
<feature type="region of interest" description="Disordered" evidence="8">
    <location>
        <begin position="421"/>
        <end position="445"/>
    </location>
</feature>
<feature type="compositionally biased region" description="Acidic residues" evidence="8">
    <location>
        <begin position="1495"/>
        <end position="1507"/>
    </location>
</feature>
<evidence type="ECO:0000256" key="6">
    <source>
        <dbReference type="ARBA" id="ARBA00023242"/>
    </source>
</evidence>
<dbReference type="PANTHER" id="PTHR12346">
    <property type="entry name" value="SIN3B-RELATED"/>
    <property type="match status" value="1"/>
</dbReference>
<dbReference type="FunFam" id="1.20.1160.11:FF:000001">
    <property type="entry name" value="Paired amphipathic helix protein Sin3"/>
    <property type="match status" value="1"/>
</dbReference>
<accession>A0A3N4IQE6</accession>
<protein>
    <recommendedName>
        <fullName evidence="9">Histone deacetylase interacting domain-containing protein</fullName>
    </recommendedName>
</protein>
<feature type="region of interest" description="Disordered" evidence="8">
    <location>
        <begin position="551"/>
        <end position="632"/>
    </location>
</feature>
<dbReference type="InterPro" id="IPR039774">
    <property type="entry name" value="Sin3-like"/>
</dbReference>
<keyword evidence="5" id="KW-0804">Transcription</keyword>
<feature type="region of interest" description="Disordered" evidence="8">
    <location>
        <begin position="1048"/>
        <end position="1094"/>
    </location>
</feature>
<dbReference type="GO" id="GO:0003714">
    <property type="term" value="F:transcription corepressor activity"/>
    <property type="evidence" value="ECO:0007669"/>
    <property type="project" value="InterPro"/>
</dbReference>
<evidence type="ECO:0000259" key="9">
    <source>
        <dbReference type="SMART" id="SM00761"/>
    </source>
</evidence>
<gene>
    <name evidence="10" type="ORF">BJ508DRAFT_410033</name>
</gene>
<feature type="compositionally biased region" description="Low complexity" evidence="8">
    <location>
        <begin position="584"/>
        <end position="596"/>
    </location>
</feature>
<feature type="compositionally biased region" description="Polar residues" evidence="8">
    <location>
        <begin position="62"/>
        <end position="75"/>
    </location>
</feature>
<dbReference type="InterPro" id="IPR036600">
    <property type="entry name" value="PAH_sf"/>
</dbReference>
<dbReference type="InterPro" id="IPR003822">
    <property type="entry name" value="PAH"/>
</dbReference>
<feature type="region of interest" description="Disordered" evidence="8">
    <location>
        <begin position="1"/>
        <end position="150"/>
    </location>
</feature>
<organism evidence="10 11">
    <name type="scientific">Ascobolus immersus RN42</name>
    <dbReference type="NCBI Taxonomy" id="1160509"/>
    <lineage>
        <taxon>Eukaryota</taxon>
        <taxon>Fungi</taxon>
        <taxon>Dikarya</taxon>
        <taxon>Ascomycota</taxon>
        <taxon>Pezizomycotina</taxon>
        <taxon>Pezizomycetes</taxon>
        <taxon>Pezizales</taxon>
        <taxon>Ascobolaceae</taxon>
        <taxon>Ascobolus</taxon>
    </lineage>
</organism>
<feature type="region of interest" description="Disordered" evidence="8">
    <location>
        <begin position="1492"/>
        <end position="1534"/>
    </location>
</feature>
<keyword evidence="6 7" id="KW-0539">Nucleus</keyword>
<keyword evidence="4" id="KW-0805">Transcription regulation</keyword>
<feature type="compositionally biased region" description="Low complexity" evidence="8">
    <location>
        <begin position="1508"/>
        <end position="1534"/>
    </location>
</feature>
<proteinExistence type="predicted"/>
<feature type="region of interest" description="Disordered" evidence="8">
    <location>
        <begin position="185"/>
        <end position="209"/>
    </location>
</feature>
<dbReference type="EMBL" id="ML119645">
    <property type="protein sequence ID" value="RPA88159.1"/>
    <property type="molecule type" value="Genomic_DNA"/>
</dbReference>
<keyword evidence="11" id="KW-1185">Reference proteome</keyword>
<dbReference type="FunFam" id="1.20.1160.11:FF:000002">
    <property type="entry name" value="Paired amphipathic helix protein SIN3"/>
    <property type="match status" value="1"/>
</dbReference>
<feature type="compositionally biased region" description="Low complexity" evidence="8">
    <location>
        <begin position="12"/>
        <end position="44"/>
    </location>
</feature>
<dbReference type="SUPFAM" id="SSF47762">
    <property type="entry name" value="PAH2 domain"/>
    <property type="match status" value="3"/>
</dbReference>
<feature type="compositionally biased region" description="Basic and acidic residues" evidence="8">
    <location>
        <begin position="1076"/>
        <end position="1085"/>
    </location>
</feature>
<reference evidence="10 11" key="1">
    <citation type="journal article" date="2018" name="Nat. Ecol. Evol.">
        <title>Pezizomycetes genomes reveal the molecular basis of ectomycorrhizal truffle lifestyle.</title>
        <authorList>
            <person name="Murat C."/>
            <person name="Payen T."/>
            <person name="Noel B."/>
            <person name="Kuo A."/>
            <person name="Morin E."/>
            <person name="Chen J."/>
            <person name="Kohler A."/>
            <person name="Krizsan K."/>
            <person name="Balestrini R."/>
            <person name="Da Silva C."/>
            <person name="Montanini B."/>
            <person name="Hainaut M."/>
            <person name="Levati E."/>
            <person name="Barry K.W."/>
            <person name="Belfiori B."/>
            <person name="Cichocki N."/>
            <person name="Clum A."/>
            <person name="Dockter R.B."/>
            <person name="Fauchery L."/>
            <person name="Guy J."/>
            <person name="Iotti M."/>
            <person name="Le Tacon F."/>
            <person name="Lindquist E.A."/>
            <person name="Lipzen A."/>
            <person name="Malagnac F."/>
            <person name="Mello A."/>
            <person name="Molinier V."/>
            <person name="Miyauchi S."/>
            <person name="Poulain J."/>
            <person name="Riccioni C."/>
            <person name="Rubini A."/>
            <person name="Sitrit Y."/>
            <person name="Splivallo R."/>
            <person name="Traeger S."/>
            <person name="Wang M."/>
            <person name="Zifcakova L."/>
            <person name="Wipf D."/>
            <person name="Zambonelli A."/>
            <person name="Paolocci F."/>
            <person name="Nowrousian M."/>
            <person name="Ottonello S."/>
            <person name="Baldrian P."/>
            <person name="Spatafora J.W."/>
            <person name="Henrissat B."/>
            <person name="Nagy L.G."/>
            <person name="Aury J.M."/>
            <person name="Wincker P."/>
            <person name="Grigoriev I.V."/>
            <person name="Bonfante P."/>
            <person name="Martin F.M."/>
        </authorList>
    </citation>
    <scope>NUCLEOTIDE SEQUENCE [LARGE SCALE GENOMIC DNA]</scope>
    <source>
        <strain evidence="10 11">RN42</strain>
    </source>
</reference>
<keyword evidence="2" id="KW-0678">Repressor</keyword>
<dbReference type="GO" id="GO:0000122">
    <property type="term" value="P:negative regulation of transcription by RNA polymerase II"/>
    <property type="evidence" value="ECO:0007669"/>
    <property type="project" value="TreeGrafter"/>
</dbReference>
<dbReference type="Pfam" id="PF08295">
    <property type="entry name" value="Sin3_corepress"/>
    <property type="match status" value="1"/>
</dbReference>
<dbReference type="InterPro" id="IPR031693">
    <property type="entry name" value="Sin3_C"/>
</dbReference>
<evidence type="ECO:0000256" key="1">
    <source>
        <dbReference type="ARBA" id="ARBA00004123"/>
    </source>
</evidence>
<evidence type="ECO:0000256" key="2">
    <source>
        <dbReference type="ARBA" id="ARBA00022491"/>
    </source>
</evidence>
<dbReference type="Gene3D" id="1.20.1160.11">
    <property type="entry name" value="Paired amphipathic helix"/>
    <property type="match status" value="3"/>
</dbReference>
<dbReference type="Pfam" id="PF02671">
    <property type="entry name" value="PAH"/>
    <property type="match status" value="3"/>
</dbReference>
<comment type="subcellular location">
    <subcellularLocation>
        <location evidence="1 7">Nucleus</location>
    </subcellularLocation>
</comment>
<evidence type="ECO:0000256" key="8">
    <source>
        <dbReference type="SAM" id="MobiDB-lite"/>
    </source>
</evidence>
<evidence type="ECO:0000313" key="11">
    <source>
        <dbReference type="Proteomes" id="UP000275078"/>
    </source>
</evidence>
<dbReference type="PROSITE" id="PS51477">
    <property type="entry name" value="PAH"/>
    <property type="match status" value="3"/>
</dbReference>
<feature type="region of interest" description="Disordered" evidence="8">
    <location>
        <begin position="1366"/>
        <end position="1385"/>
    </location>
</feature>
<feature type="region of interest" description="Disordered" evidence="8">
    <location>
        <begin position="1558"/>
        <end position="1597"/>
    </location>
</feature>
<dbReference type="STRING" id="1160509.A0A3N4IQE6"/>
<dbReference type="GO" id="GO:0033698">
    <property type="term" value="C:Rpd3L complex"/>
    <property type="evidence" value="ECO:0007669"/>
    <property type="project" value="UniProtKB-ARBA"/>
</dbReference>
<feature type="compositionally biased region" description="Low complexity" evidence="8">
    <location>
        <begin position="1566"/>
        <end position="1588"/>
    </location>
</feature>
<evidence type="ECO:0000313" key="10">
    <source>
        <dbReference type="EMBL" id="RPA88159.1"/>
    </source>
</evidence>
<keyword evidence="3" id="KW-0677">Repeat</keyword>
<evidence type="ECO:0000256" key="4">
    <source>
        <dbReference type="ARBA" id="ARBA00023015"/>
    </source>
</evidence>
<evidence type="ECO:0000256" key="3">
    <source>
        <dbReference type="ARBA" id="ARBA00022737"/>
    </source>
</evidence>
<dbReference type="Proteomes" id="UP000275078">
    <property type="component" value="Unassembled WGS sequence"/>
</dbReference>
<evidence type="ECO:0000256" key="7">
    <source>
        <dbReference type="PROSITE-ProRule" id="PRU00810"/>
    </source>
</evidence>